<evidence type="ECO:0000313" key="2">
    <source>
        <dbReference type="EMBL" id="JAG37696.1"/>
    </source>
</evidence>
<dbReference type="InterPro" id="IPR040456">
    <property type="entry name" value="RNase_H2_suB"/>
</dbReference>
<reference evidence="3" key="1">
    <citation type="journal article" date="2014" name="PLoS ONE">
        <title>Transcriptome-Based Identification of ABC Transporters in the Western Tarnished Plant Bug Lygus hesperus.</title>
        <authorList>
            <person name="Hull J.J."/>
            <person name="Chaney K."/>
            <person name="Geib S.M."/>
            <person name="Fabrick J.A."/>
            <person name="Brent C.S."/>
            <person name="Walsh D."/>
            <person name="Lavine L.C."/>
        </authorList>
    </citation>
    <scope>NUCLEOTIDE SEQUENCE</scope>
</reference>
<accession>A0A0A9YXI0</accession>
<gene>
    <name evidence="3" type="primary">Rnaseh2b_0</name>
    <name evidence="2" type="synonym">Rnaseh2b_1</name>
    <name evidence="3" type="ORF">CM83_98144</name>
    <name evidence="2" type="ORF">CM83_98146</name>
</gene>
<dbReference type="Gene3D" id="1.10.20.120">
    <property type="match status" value="1"/>
</dbReference>
<dbReference type="PANTHER" id="PTHR13383">
    <property type="entry name" value="RIBONUCLEASE H2 SUBUNIT B"/>
    <property type="match status" value="1"/>
</dbReference>
<dbReference type="GO" id="GO:0032299">
    <property type="term" value="C:ribonuclease H2 complex"/>
    <property type="evidence" value="ECO:0007669"/>
    <property type="project" value="InterPro"/>
</dbReference>
<feature type="compositionally biased region" description="Polar residues" evidence="1">
    <location>
        <begin position="159"/>
        <end position="168"/>
    </location>
</feature>
<evidence type="ECO:0000313" key="3">
    <source>
        <dbReference type="EMBL" id="JAG37697.1"/>
    </source>
</evidence>
<organism evidence="3">
    <name type="scientific">Lygus hesperus</name>
    <name type="common">Western plant bug</name>
    <dbReference type="NCBI Taxonomy" id="30085"/>
    <lineage>
        <taxon>Eukaryota</taxon>
        <taxon>Metazoa</taxon>
        <taxon>Ecdysozoa</taxon>
        <taxon>Arthropoda</taxon>
        <taxon>Hexapoda</taxon>
        <taxon>Insecta</taxon>
        <taxon>Pterygota</taxon>
        <taxon>Neoptera</taxon>
        <taxon>Paraneoptera</taxon>
        <taxon>Hemiptera</taxon>
        <taxon>Heteroptera</taxon>
        <taxon>Panheteroptera</taxon>
        <taxon>Cimicomorpha</taxon>
        <taxon>Miridae</taxon>
        <taxon>Mirini</taxon>
        <taxon>Lygus</taxon>
    </lineage>
</organism>
<proteinExistence type="predicted"/>
<feature type="compositionally biased region" description="Basic and acidic residues" evidence="1">
    <location>
        <begin position="98"/>
        <end position="109"/>
    </location>
</feature>
<reference evidence="3" key="2">
    <citation type="submission" date="2014-07" db="EMBL/GenBank/DDBJ databases">
        <authorList>
            <person name="Hull J."/>
        </authorList>
    </citation>
    <scope>NUCLEOTIDE SEQUENCE</scope>
</reference>
<dbReference type="EMBL" id="GBHO01005908">
    <property type="protein sequence ID" value="JAG37696.1"/>
    <property type="molecule type" value="Transcribed_RNA"/>
</dbReference>
<protein>
    <submittedName>
        <fullName evidence="3">Ribonuclease H2 subunit B</fullName>
    </submittedName>
</protein>
<dbReference type="PANTHER" id="PTHR13383:SF11">
    <property type="entry name" value="RIBONUCLEASE H2 SUBUNIT B"/>
    <property type="match status" value="1"/>
</dbReference>
<dbReference type="EMBL" id="GBHO01005907">
    <property type="protein sequence ID" value="JAG37697.1"/>
    <property type="molecule type" value="Transcribed_RNA"/>
</dbReference>
<dbReference type="GO" id="GO:0005654">
    <property type="term" value="C:nucleoplasm"/>
    <property type="evidence" value="ECO:0007669"/>
    <property type="project" value="TreeGrafter"/>
</dbReference>
<feature type="region of interest" description="Disordered" evidence="1">
    <location>
        <begin position="97"/>
        <end position="168"/>
    </location>
</feature>
<dbReference type="AlphaFoldDB" id="A0A0A9YXI0"/>
<name>A0A0A9YXI0_LYGHE</name>
<sequence>MDVSLIADRRGDESLNAFIYNEEKTLLWLQTKLERLIAVLKEKNINTSKTVAISANFVKNEDDEDSGVNYMRYAYGMLLDYIPEALATKLAEFIKLPPEPEKSNKRKEIVSPARPNGKKSKVDEEEEDNYEAKSSVPKQDKKTPSAKEQALAKAAKGTKSISSFFKKK</sequence>
<dbReference type="GO" id="GO:0006401">
    <property type="term" value="P:RNA catabolic process"/>
    <property type="evidence" value="ECO:0007669"/>
    <property type="project" value="TreeGrafter"/>
</dbReference>
<evidence type="ECO:0000256" key="1">
    <source>
        <dbReference type="SAM" id="MobiDB-lite"/>
    </source>
</evidence>